<dbReference type="FunFam" id="1.20.120.850:FF:000012">
    <property type="entry name" value="protein PHOTOPERIOD-INDEPENDENT EARLY FLOWERING 1 isoform X3"/>
    <property type="match status" value="1"/>
</dbReference>
<feature type="non-terminal residue" evidence="18">
    <location>
        <position position="2781"/>
    </location>
</feature>
<dbReference type="GO" id="GO:0003677">
    <property type="term" value="F:DNA binding"/>
    <property type="evidence" value="ECO:0007669"/>
    <property type="project" value="UniProtKB-KW"/>
</dbReference>
<feature type="compositionally biased region" description="Acidic residues" evidence="14">
    <location>
        <begin position="627"/>
        <end position="662"/>
    </location>
</feature>
<evidence type="ECO:0000256" key="9">
    <source>
        <dbReference type="ARBA" id="ARBA00023015"/>
    </source>
</evidence>
<proteinExistence type="inferred from homology"/>
<keyword evidence="12" id="KW-0539">Nucleus</keyword>
<dbReference type="PROSITE" id="PS51204">
    <property type="entry name" value="HSA"/>
    <property type="match status" value="1"/>
</dbReference>
<feature type="region of interest" description="Disordered" evidence="14">
    <location>
        <begin position="619"/>
        <end position="747"/>
    </location>
</feature>
<dbReference type="CDD" id="cd18793">
    <property type="entry name" value="SF2_C_SNF"/>
    <property type="match status" value="1"/>
</dbReference>
<dbReference type="CDD" id="cd18003">
    <property type="entry name" value="DEXQc_SRCAP"/>
    <property type="match status" value="1"/>
</dbReference>
<comment type="similarity">
    <text evidence="2">Belongs to the SNF2/RAD54 helicase family. SWR1 subfamily.</text>
</comment>
<dbReference type="EMBL" id="JBJQND010000013">
    <property type="protein sequence ID" value="KAL3857410.1"/>
    <property type="molecule type" value="Genomic_DNA"/>
</dbReference>
<dbReference type="PROSITE" id="PS51194">
    <property type="entry name" value="HELICASE_CTER"/>
    <property type="match status" value="1"/>
</dbReference>
<accession>A0ABD3VA33</accession>
<dbReference type="Pfam" id="PF15790">
    <property type="entry name" value="EP400_N"/>
    <property type="match status" value="1"/>
</dbReference>
<name>A0ABD3VA33_SINWO</name>
<dbReference type="GO" id="GO:0004386">
    <property type="term" value="F:helicase activity"/>
    <property type="evidence" value="ECO:0007669"/>
    <property type="project" value="UniProtKB-KW"/>
</dbReference>
<dbReference type="InterPro" id="IPR038718">
    <property type="entry name" value="SNF2-like_sf"/>
</dbReference>
<feature type="compositionally biased region" description="Basic residues" evidence="14">
    <location>
        <begin position="2182"/>
        <end position="2197"/>
    </location>
</feature>
<dbReference type="InterPro" id="IPR050520">
    <property type="entry name" value="INO80/SWR1_helicase"/>
</dbReference>
<dbReference type="Pfam" id="PF00271">
    <property type="entry name" value="Helicase_C"/>
    <property type="match status" value="1"/>
</dbReference>
<dbReference type="InterPro" id="IPR014001">
    <property type="entry name" value="Helicase_ATP-bd"/>
</dbReference>
<evidence type="ECO:0000256" key="14">
    <source>
        <dbReference type="SAM" id="MobiDB-lite"/>
    </source>
</evidence>
<feature type="compositionally biased region" description="Polar residues" evidence="14">
    <location>
        <begin position="2743"/>
        <end position="2754"/>
    </location>
</feature>
<feature type="compositionally biased region" description="Acidic residues" evidence="14">
    <location>
        <begin position="710"/>
        <end position="747"/>
    </location>
</feature>
<evidence type="ECO:0000256" key="3">
    <source>
        <dbReference type="ARBA" id="ARBA00022553"/>
    </source>
</evidence>
<evidence type="ECO:0000313" key="18">
    <source>
        <dbReference type="EMBL" id="KAL3857410.1"/>
    </source>
</evidence>
<keyword evidence="13" id="KW-0175">Coiled coil</keyword>
<feature type="coiled-coil region" evidence="13">
    <location>
        <begin position="455"/>
        <end position="484"/>
    </location>
</feature>
<feature type="compositionally biased region" description="Basic and acidic residues" evidence="14">
    <location>
        <begin position="2106"/>
        <end position="2125"/>
    </location>
</feature>
<feature type="domain" description="Helicase C-terminal" evidence="16">
    <location>
        <begin position="1710"/>
        <end position="1860"/>
    </location>
</feature>
<keyword evidence="19" id="KW-1185">Reference proteome</keyword>
<keyword evidence="6" id="KW-0347">Helicase</keyword>
<evidence type="ECO:0000256" key="11">
    <source>
        <dbReference type="ARBA" id="ARBA00023163"/>
    </source>
</evidence>
<dbReference type="InterPro" id="IPR027417">
    <property type="entry name" value="P-loop_NTPase"/>
</dbReference>
<feature type="region of interest" description="Disordered" evidence="14">
    <location>
        <begin position="1"/>
        <end position="23"/>
    </location>
</feature>
<dbReference type="SMART" id="SM00573">
    <property type="entry name" value="HSA"/>
    <property type="match status" value="1"/>
</dbReference>
<evidence type="ECO:0000313" key="19">
    <source>
        <dbReference type="Proteomes" id="UP001634394"/>
    </source>
</evidence>
<dbReference type="PANTHER" id="PTHR45685:SF1">
    <property type="entry name" value="HELICASE SRCAP"/>
    <property type="match status" value="1"/>
</dbReference>
<sequence>MQKGDPNDALQQRLSGSTTGAAEATSVPGQHYVLASQLQASLAPGLQQTVSGINVARLARPSFSANQPSIGQVLQNYTAQQNASRPLIRTSQATTVSPSGATIHHMGAGMLRAGVTPFANLHQGILAMQSGHSSQKTMKSPPQTGTVTMRPVQEFKPAIAKTLPSPGPSPRKKVKLEEKQPATPEIALSRKTILEFKLKEMSIIKENYIEHLTEFFFLQNGGNVMDYHAWKKRPTPQLVHFLKSGNLDSDDDDDTLLITMQEKKINDEVKVLTSSGSIVPLATPVAISTTLPPSVAALSQGQSFLPQGTVVTATAHSALTTKTTDSKSADSTTSCVKLALLSQSTIKKSPPSSPKIKIPVQSAGISSSVYEGMSGISSQEAIVERAKQEAQVMHRVAGLRKEGLWSSRRLPKVQEPPRNKAQWDYLLEEMQWLAADFLQERKWKKAAARKLAKMVQKHFQDLEQKELRAEKEEALKLKKIANQLAKCVKEFWTNIEKVVQYKQQSRLDEKRKKALDLHLNFIVDQTEKYSTWLTEGLANSTKGSSVGSKAASPSRLTEGDVEFKPEVEDSDDEETIDKEEAEAGNDDVATKEELEALQKESEIPIEDLLESLPQEILEKPANIASDAESEDGENIEEDQDASKDEEFDAVEQDESDLEDTIAEQEKHEKNTDFPSELQELQAEGEMSFEDLIEKYAGAYESSFEMPESPSESETDGYEEESEDEQENEEADEDEEMEEDEEVDVEGNDDQDVGLEFLMHPEKEEQPKESAVVDDTGPGKEITDIAAEAASLQPKGYTLQTTEVKTPVPFLLKHDLREYQHVGLDWLATMYEKKLNGILADEMGLGKTIQTISLLGHLACEKGIWGPHLIVVPTSVMLNWELELKKWCPAFKILTYYGSQKERKLKRQGWTKTNAFHVCITSYKLVIQDHQSFRRKKWKYLILDEAQNIKNFKSQRWQTLLNFHSQRRLLLTGTPLQNSLMELWSLMHFLMPHVFQSHKEFKEWFANPLTGMIEGSHEYNENLIRRLHKVLRPFLLRRLKDDVEKQMPKKFEHVVMCSLSKRQRYLYDDFMSQAATKETLASGHFMSVINILMQLRKVCNHPSMFDPRPIVSPFKCEGINYYTASCVLQALQYDPFQHIDIRCLFPTLADMERDLSAFVAHRVKKLQTPRKLIEEIDIQPKTPARPKSGRLKSFPVLSVPPSIQSDRSSPVSVMRSSSPVPSLACTTAAGVGVHQVSLNASPAAQPISAPVQPREVQPSPRTIAVTSSSAGLIYTVAQSQLQPIAAVFATPVTSLSSSSAVNAAQPPIQARVVPQGTPFSTVPAAMTSQPITLQIQHTDQGTRLMIPSQLSHRQGFLQIVQTSSGQHLITTSSTGVVTTVAQVVSAASIVNMPTITTLAGSGQTTITTSVVSQVKTTPSIQLPSIGACTASQRPVMRVSPLASTTFVQSGASQPLVSSCFAPARTSQVVPIASASVVVSSAVTTMSARSTEVSTVSCLTGQRSSTLDMVAVAQSAKKELAELKAESELFIESLYMKRQEERKEKLKFVAHINKRHCSMKPVYGRDLCQAVNIYKTENRETPSSHTNNFWKGVGMIHCHNVHSVNNRCHPEYFWTQTKVLSNLVHTPEQYLSELEDILARYVFAIPAVTVPPITMHVSHPPPSYLIEEKRRNFILRQELSPRAACLHRMSTQMAVQFPELRLIQYDCGKLQTLDILLRRLKSETHRVLIFTQMTRMLDILESFLSFHGHRYLRLDGTTKVEQRQLLMERFNTDKRIFVFILSTRSGGIGVNLTGADTVIFYDSDWNPTMDAQAQDRCHRIGQTRDVHIYRLISEKTVEENILKKANQKRMLGDMAIEGGNFTTAFFKEQTIQELFKEPSGLETLVEEKEQEQEEKEKRKSEAQIADSTVMAQFEQALAKTEDETDAVAAENVKAEQKAELAEFDENIPWDEKEAELKNYDEVSRVELELASLEKELTPIERYAVTYMENEMEPETCEELVLAEEDIETAKKEWELSRLQALKEEDERRAELEEDEMLFTYTRDDAYSQVKKNSEKKRVRRLSLPTPRSIRRSMGRSENQSTDYDRDDIIHTSTPRPNIRVVKVVRRKNSVEVKKESPKHLLKQKENNTPKQKVKKGKGENLSPNDVNLKTGKAKCGKNRVAKSPTKSSKEVNQYENIVSPGKQATRKSRKTPVAKKEKKGNKESCKEKIDVVNVEDESISAAAQLSNQLFKTISNQTTFLGEQKFVSDRPNIFEQFQNQGESNLVSPIKSQNDRGNIFEQLTGQLNNAADAQNNPSVAVLTQQQKPHSQQPQQYVIVNSAGNVQQLSQQQNVVLVQGLPSGLVLGTPIAVSVAGSPVNLSLATGASSVISVARPGTNIPTTKYAKLVRQIPASTRMISPQFITQRLMQGTPIHNTRTPTQVTLVSAASNYAFLPTVANSGNAKMANIVGSTNICTPQGSTLSPAILNIQRPRSAVTGISSVQGLSSGIAISANLLNSTTVNQLNNQLQAFGAHSPSPTKVFSKPPHQQQQLLISQPVVRQPGFQQHILAASLGGSHPQTVVAQNNPRPQQLQQPPHTFTIQQVQSGTQQIANIQIPASQVVNLQQIAGLHRLPNIQQVVAAAPGQTVKFSTATPQATTLQGSNFQTVSHPHLLSGQLVGLQQAVKQTSVANQLVVSQPTNVSQLSSTLIGNPQEVTPTTTNSPHVMGTNQINQQQNVASLVSSTHKASGVIGVPPVPNIRLQPRNPANPSPDTSALQLALGNINNNNDSNNNKSPDALVSTSQ</sequence>
<evidence type="ECO:0000259" key="17">
    <source>
        <dbReference type="PROSITE" id="PS51204"/>
    </source>
</evidence>
<comment type="subcellular location">
    <subcellularLocation>
        <location evidence="1">Nucleus</location>
    </subcellularLocation>
</comment>
<feature type="coiled-coil region" evidence="13">
    <location>
        <begin position="1879"/>
        <end position="1944"/>
    </location>
</feature>
<keyword evidence="5" id="KW-0378">Hydrolase</keyword>
<dbReference type="FunFam" id="3.40.50.10810:FF:000005">
    <property type="entry name" value="Photoperiod-independent early flowering 1"/>
    <property type="match status" value="1"/>
</dbReference>
<dbReference type="GO" id="GO:0010468">
    <property type="term" value="P:regulation of gene expression"/>
    <property type="evidence" value="ECO:0007669"/>
    <property type="project" value="UniProtKB-ARBA"/>
</dbReference>
<keyword evidence="9" id="KW-0805">Transcription regulation</keyword>
<protein>
    <recommendedName>
        <fullName evidence="20">Helicase domino</fullName>
    </recommendedName>
</protein>
<keyword evidence="8" id="KW-0156">Chromatin regulator</keyword>
<evidence type="ECO:0000256" key="12">
    <source>
        <dbReference type="ARBA" id="ARBA00023242"/>
    </source>
</evidence>
<dbReference type="Proteomes" id="UP001634394">
    <property type="component" value="Unassembled WGS sequence"/>
</dbReference>
<dbReference type="Pfam" id="PF00176">
    <property type="entry name" value="SNF2-rel_dom"/>
    <property type="match status" value="1"/>
</dbReference>
<feature type="compositionally biased region" description="Polar residues" evidence="14">
    <location>
        <begin position="9"/>
        <end position="20"/>
    </location>
</feature>
<dbReference type="GO" id="GO:0140096">
    <property type="term" value="F:catalytic activity, acting on a protein"/>
    <property type="evidence" value="ECO:0007669"/>
    <property type="project" value="UniProtKB-ARBA"/>
</dbReference>
<keyword evidence="7" id="KW-0067">ATP-binding</keyword>
<dbReference type="Gene3D" id="3.40.50.10810">
    <property type="entry name" value="Tandem AAA-ATPase domain"/>
    <property type="match status" value="1"/>
</dbReference>
<feature type="compositionally biased region" description="Polar residues" evidence="14">
    <location>
        <begin position="2162"/>
        <end position="2174"/>
    </location>
</feature>
<evidence type="ECO:0000256" key="1">
    <source>
        <dbReference type="ARBA" id="ARBA00004123"/>
    </source>
</evidence>
<dbReference type="InterPro" id="IPR001650">
    <property type="entry name" value="Helicase_C-like"/>
</dbReference>
<feature type="region of interest" description="Disordered" evidence="14">
    <location>
        <begin position="539"/>
        <end position="590"/>
    </location>
</feature>
<evidence type="ECO:0000256" key="10">
    <source>
        <dbReference type="ARBA" id="ARBA00023125"/>
    </source>
</evidence>
<keyword evidence="3" id="KW-0597">Phosphoprotein</keyword>
<keyword evidence="4" id="KW-0547">Nucleotide-binding</keyword>
<feature type="compositionally biased region" description="Low complexity" evidence="14">
    <location>
        <begin position="700"/>
        <end position="709"/>
    </location>
</feature>
<keyword evidence="11" id="KW-0804">Transcription</keyword>
<dbReference type="PANTHER" id="PTHR45685">
    <property type="entry name" value="HELICASE SRCAP-RELATED"/>
    <property type="match status" value="1"/>
</dbReference>
<feature type="region of interest" description="Disordered" evidence="14">
    <location>
        <begin position="2106"/>
        <end position="2199"/>
    </location>
</feature>
<feature type="domain" description="Helicase ATP-binding" evidence="15">
    <location>
        <begin position="827"/>
        <end position="992"/>
    </location>
</feature>
<evidence type="ECO:0000259" key="15">
    <source>
        <dbReference type="PROSITE" id="PS51192"/>
    </source>
</evidence>
<dbReference type="InterPro" id="IPR014012">
    <property type="entry name" value="HSA_dom"/>
</dbReference>
<evidence type="ECO:0000256" key="4">
    <source>
        <dbReference type="ARBA" id="ARBA00022741"/>
    </source>
</evidence>
<dbReference type="PROSITE" id="PS51192">
    <property type="entry name" value="HELICASE_ATP_BIND_1"/>
    <property type="match status" value="1"/>
</dbReference>
<gene>
    <name evidence="18" type="ORF">ACJMK2_012085</name>
</gene>
<dbReference type="GO" id="GO:0032991">
    <property type="term" value="C:protein-containing complex"/>
    <property type="evidence" value="ECO:0007669"/>
    <property type="project" value="UniProtKB-ARBA"/>
</dbReference>
<keyword evidence="10" id="KW-0238">DNA-binding</keyword>
<feature type="compositionally biased region" description="Acidic residues" evidence="14">
    <location>
        <begin position="568"/>
        <end position="585"/>
    </location>
</feature>
<dbReference type="InterPro" id="IPR031575">
    <property type="entry name" value="EP400_N"/>
</dbReference>
<dbReference type="InterPro" id="IPR049730">
    <property type="entry name" value="SNF2/RAD54-like_C"/>
</dbReference>
<dbReference type="InterPro" id="IPR000330">
    <property type="entry name" value="SNF2_N"/>
</dbReference>
<evidence type="ECO:0008006" key="20">
    <source>
        <dbReference type="Google" id="ProtNLM"/>
    </source>
</evidence>
<dbReference type="SMART" id="SM00490">
    <property type="entry name" value="HELICc"/>
    <property type="match status" value="1"/>
</dbReference>
<feature type="compositionally biased region" description="Basic and acidic residues" evidence="14">
    <location>
        <begin position="557"/>
        <end position="567"/>
    </location>
</feature>
<feature type="region of interest" description="Disordered" evidence="14">
    <location>
        <begin position="2046"/>
        <end position="2092"/>
    </location>
</feature>
<dbReference type="GO" id="GO:0005634">
    <property type="term" value="C:nucleus"/>
    <property type="evidence" value="ECO:0007669"/>
    <property type="project" value="UniProtKB-SubCell"/>
</dbReference>
<evidence type="ECO:0000256" key="13">
    <source>
        <dbReference type="SAM" id="Coils"/>
    </source>
</evidence>
<evidence type="ECO:0000259" key="16">
    <source>
        <dbReference type="PROSITE" id="PS51194"/>
    </source>
</evidence>
<reference evidence="18 19" key="1">
    <citation type="submission" date="2024-11" db="EMBL/GenBank/DDBJ databases">
        <title>Chromosome-level genome assembly of the freshwater bivalve Anodonta woodiana.</title>
        <authorList>
            <person name="Chen X."/>
        </authorList>
    </citation>
    <scope>NUCLEOTIDE SEQUENCE [LARGE SCALE GENOMIC DNA]</scope>
    <source>
        <strain evidence="18">MN2024</strain>
        <tissue evidence="18">Gills</tissue>
    </source>
</reference>
<feature type="region of interest" description="Disordered" evidence="14">
    <location>
        <begin position="160"/>
        <end position="180"/>
    </location>
</feature>
<evidence type="ECO:0000256" key="6">
    <source>
        <dbReference type="ARBA" id="ARBA00022806"/>
    </source>
</evidence>
<organism evidence="18 19">
    <name type="scientific">Sinanodonta woodiana</name>
    <name type="common">Chinese pond mussel</name>
    <name type="synonym">Anodonta woodiana</name>
    <dbReference type="NCBI Taxonomy" id="1069815"/>
    <lineage>
        <taxon>Eukaryota</taxon>
        <taxon>Metazoa</taxon>
        <taxon>Spiralia</taxon>
        <taxon>Lophotrochozoa</taxon>
        <taxon>Mollusca</taxon>
        <taxon>Bivalvia</taxon>
        <taxon>Autobranchia</taxon>
        <taxon>Heteroconchia</taxon>
        <taxon>Palaeoheterodonta</taxon>
        <taxon>Unionida</taxon>
        <taxon>Unionoidea</taxon>
        <taxon>Unionidae</taxon>
        <taxon>Unioninae</taxon>
        <taxon>Sinanodonta</taxon>
    </lineage>
</organism>
<dbReference type="GO" id="GO:0006338">
    <property type="term" value="P:chromatin remodeling"/>
    <property type="evidence" value="ECO:0007669"/>
    <property type="project" value="UniProtKB-ARBA"/>
</dbReference>
<evidence type="ECO:0000256" key="7">
    <source>
        <dbReference type="ARBA" id="ARBA00022840"/>
    </source>
</evidence>
<dbReference type="GO" id="GO:0005524">
    <property type="term" value="F:ATP binding"/>
    <property type="evidence" value="ECO:0007669"/>
    <property type="project" value="UniProtKB-KW"/>
</dbReference>
<evidence type="ECO:0000256" key="5">
    <source>
        <dbReference type="ARBA" id="ARBA00022801"/>
    </source>
</evidence>
<feature type="compositionally biased region" description="Basic residues" evidence="14">
    <location>
        <begin position="2149"/>
        <end position="2158"/>
    </location>
</feature>
<feature type="domain" description="HSA" evidence="17">
    <location>
        <begin position="410"/>
        <end position="482"/>
    </location>
</feature>
<dbReference type="GO" id="GO:0010557">
    <property type="term" value="P:positive regulation of macromolecule biosynthetic process"/>
    <property type="evidence" value="ECO:0007669"/>
    <property type="project" value="UniProtKB-ARBA"/>
</dbReference>
<dbReference type="SMART" id="SM00487">
    <property type="entry name" value="DEXDc"/>
    <property type="match status" value="1"/>
</dbReference>
<dbReference type="Gene3D" id="3.40.50.300">
    <property type="entry name" value="P-loop containing nucleotide triphosphate hydrolases"/>
    <property type="match status" value="1"/>
</dbReference>
<feature type="compositionally biased region" description="Low complexity" evidence="14">
    <location>
        <begin position="2760"/>
        <end position="2770"/>
    </location>
</feature>
<comment type="caution">
    <text evidence="18">The sequence shown here is derived from an EMBL/GenBank/DDBJ whole genome shotgun (WGS) entry which is preliminary data.</text>
</comment>
<dbReference type="GO" id="GO:0016787">
    <property type="term" value="F:hydrolase activity"/>
    <property type="evidence" value="ECO:0007669"/>
    <property type="project" value="UniProtKB-KW"/>
</dbReference>
<dbReference type="FunFam" id="3.40.50.300:FF:000529">
    <property type="entry name" value="helicase SRCAP isoform X1"/>
    <property type="match status" value="1"/>
</dbReference>
<evidence type="ECO:0000256" key="2">
    <source>
        <dbReference type="ARBA" id="ARBA00009220"/>
    </source>
</evidence>
<dbReference type="Pfam" id="PF07529">
    <property type="entry name" value="HSA"/>
    <property type="match status" value="1"/>
</dbReference>
<feature type="region of interest" description="Disordered" evidence="14">
    <location>
        <begin position="2733"/>
        <end position="2781"/>
    </location>
</feature>
<dbReference type="SUPFAM" id="SSF52540">
    <property type="entry name" value="P-loop containing nucleoside triphosphate hydrolases"/>
    <property type="match status" value="3"/>
</dbReference>
<evidence type="ECO:0000256" key="8">
    <source>
        <dbReference type="ARBA" id="ARBA00022853"/>
    </source>
</evidence>